<evidence type="ECO:0000256" key="9">
    <source>
        <dbReference type="ARBA" id="ARBA00022842"/>
    </source>
</evidence>
<evidence type="ECO:0000259" key="15">
    <source>
        <dbReference type="Pfam" id="PF02896"/>
    </source>
</evidence>
<dbReference type="Pfam" id="PF00391">
    <property type="entry name" value="PEP-utilizers"/>
    <property type="match status" value="1"/>
</dbReference>
<dbReference type="PROSITE" id="PS00742">
    <property type="entry name" value="PEP_ENZYMES_2"/>
    <property type="match status" value="1"/>
</dbReference>
<dbReference type="InterPro" id="IPR000121">
    <property type="entry name" value="PEP_util_C"/>
</dbReference>
<dbReference type="PIRSF" id="PIRSF000853">
    <property type="entry name" value="PPDK"/>
    <property type="match status" value="1"/>
</dbReference>
<evidence type="ECO:0000313" key="17">
    <source>
        <dbReference type="Proteomes" id="UP000675940"/>
    </source>
</evidence>
<gene>
    <name evidence="16" type="ORF">J5474_01130</name>
</gene>
<organism evidence="16 17">
    <name type="scientific">Sagittula salina</name>
    <dbReference type="NCBI Taxonomy" id="2820268"/>
    <lineage>
        <taxon>Bacteria</taxon>
        <taxon>Pseudomonadati</taxon>
        <taxon>Pseudomonadota</taxon>
        <taxon>Alphaproteobacteria</taxon>
        <taxon>Rhodobacterales</taxon>
        <taxon>Roseobacteraceae</taxon>
        <taxon>Sagittula</taxon>
    </lineage>
</organism>
<name>A0A940MLV5_9RHOB</name>
<dbReference type="GO" id="GO:0005524">
    <property type="term" value="F:ATP binding"/>
    <property type="evidence" value="ECO:0007669"/>
    <property type="project" value="UniProtKB-UniRule"/>
</dbReference>
<proteinExistence type="inferred from homology"/>
<comment type="caution">
    <text evidence="16">The sequence shown here is derived from an EMBL/GenBank/DDBJ whole genome shotgun (WGS) entry which is preliminary data.</text>
</comment>
<protein>
    <recommendedName>
        <fullName evidence="5 10">Pyruvate, phosphate dikinase</fullName>
        <ecNumber evidence="4 10">2.7.9.1</ecNumber>
    </recommendedName>
</protein>
<evidence type="ECO:0000256" key="7">
    <source>
        <dbReference type="ARBA" id="ARBA00022723"/>
    </source>
</evidence>
<dbReference type="PANTHER" id="PTHR22931:SF9">
    <property type="entry name" value="PYRUVATE, PHOSPHATE DIKINASE 1, CHLOROPLASTIC"/>
    <property type="match status" value="1"/>
</dbReference>
<dbReference type="Pfam" id="PF02896">
    <property type="entry name" value="PEP-utilizers_C"/>
    <property type="match status" value="1"/>
</dbReference>
<keyword evidence="6 16" id="KW-0808">Transferase</keyword>
<feature type="binding site" evidence="12">
    <location>
        <position position="572"/>
    </location>
    <ligand>
        <name>substrate</name>
    </ligand>
</feature>
<evidence type="ECO:0000256" key="8">
    <source>
        <dbReference type="ARBA" id="ARBA00022777"/>
    </source>
</evidence>
<dbReference type="SUPFAM" id="SSF52009">
    <property type="entry name" value="Phosphohistidine domain"/>
    <property type="match status" value="1"/>
</dbReference>
<dbReference type="EMBL" id="JAGISH010000001">
    <property type="protein sequence ID" value="MBP0481096.1"/>
    <property type="molecule type" value="Genomic_DNA"/>
</dbReference>
<evidence type="ECO:0000256" key="11">
    <source>
        <dbReference type="PIRSR" id="PIRSR000853-1"/>
    </source>
</evidence>
<dbReference type="GO" id="GO:0046872">
    <property type="term" value="F:metal ion binding"/>
    <property type="evidence" value="ECO:0007669"/>
    <property type="project" value="UniProtKB-UniRule"/>
</dbReference>
<evidence type="ECO:0000256" key="10">
    <source>
        <dbReference type="PIRNR" id="PIRNR000853"/>
    </source>
</evidence>
<dbReference type="SUPFAM" id="SSF51621">
    <property type="entry name" value="Phosphoenolpyruvate/pyruvate domain"/>
    <property type="match status" value="1"/>
</dbReference>
<dbReference type="Gene3D" id="3.50.30.10">
    <property type="entry name" value="Phosphohistidine domain"/>
    <property type="match status" value="1"/>
</dbReference>
<comment type="cofactor">
    <cofactor evidence="1 10 13">
        <name>Mg(2+)</name>
        <dbReference type="ChEBI" id="CHEBI:18420"/>
    </cofactor>
</comment>
<sequence>MSAERAGGGQGRRRDGFPSCHTGVTAYAARGPAKDAAVQKALSHDRDITLITPSAPMKAPTHGGRAKCLQRLVRLELPVPRTVALSFDAVHRIASGDLPDMNGLLSSFDEDALLCVRPSSEDPDWGGPSAILNIGMNDARYVALSDEIGHEAAAALYLRFVQAYAIHVARLDPDQFDEIDETGQAGLSAALGAYEEEAEEPFPQDPAVQLCEVLRSMARAWEGTTARLLRQAKGAPVDAGLGLVVQEMALGIGRGECGSGVLHLVNTETGQPQLTGRYLSQSQGRDALRQRHRSLYLERDPRGPSLQDKAPEAFEQLIEYAHLMRRRLREEMQIEFTIRGGAVHILDGVRVERSSRAALRIAVRMAEDGIISEQEAVMRIEPRAISELLHRQVAPNAQRVVIGRGIAASPGAATGRIVFSSAEAQASAARGEACILVRRETSPEDIRGMHAAVGVLTERGGMTSHAAVIGRGLGLPCVVGAARMNFEIHKKTLVGERGRVFREGDVITLDGTSGAVLEGSPETVEAALDDAFQTLMGWADAARDIDIRANADTPADANTARRFSAQGIGLCRTEHMFFDAERITPMREMIFADTPEDRQAALAVLLPMQRADFTELFRIMEGLPVCIRLFDPPLHEFLPQDRAGLRDLAEALDLPVSDVTRRVESLAEYNPMLGLRGVRLGITVPEIYDMQARAIFEATLDASREGAPVVPEIMLPLVSARREVELVRTRIDAVAAAVRAERGRSFTYRLGVMAETPRACLRADEIAPHCQFLSFGTNDLTQMTYGLSRDDAGRFMSDYVQQGVFSEDPFHVLDVDGVGELVATGAHRARATTPGITLSICGEHGGNPESIAFCRDVGMDYVSCSPFRVPVARLAAAHIALRETGVQRPARL</sequence>
<feature type="binding site" evidence="12">
    <location>
        <position position="778"/>
    </location>
    <ligand>
        <name>substrate</name>
    </ligand>
</feature>
<dbReference type="Gene3D" id="3.30.1490.20">
    <property type="entry name" value="ATP-grasp fold, A domain"/>
    <property type="match status" value="1"/>
</dbReference>
<evidence type="ECO:0000256" key="13">
    <source>
        <dbReference type="PIRSR" id="PIRSR000853-3"/>
    </source>
</evidence>
<comment type="catalytic activity">
    <reaction evidence="10">
        <text>pyruvate + phosphate + ATP = phosphoenolpyruvate + AMP + diphosphate + H(+)</text>
        <dbReference type="Rhea" id="RHEA:10756"/>
        <dbReference type="ChEBI" id="CHEBI:15361"/>
        <dbReference type="ChEBI" id="CHEBI:15378"/>
        <dbReference type="ChEBI" id="CHEBI:30616"/>
        <dbReference type="ChEBI" id="CHEBI:33019"/>
        <dbReference type="ChEBI" id="CHEBI:43474"/>
        <dbReference type="ChEBI" id="CHEBI:58702"/>
        <dbReference type="ChEBI" id="CHEBI:456215"/>
        <dbReference type="EC" id="2.7.9.1"/>
    </reaction>
</comment>
<evidence type="ECO:0000256" key="2">
    <source>
        <dbReference type="ARBA" id="ARBA00003144"/>
    </source>
</evidence>
<feature type="binding site" evidence="13">
    <location>
        <position position="755"/>
    </location>
    <ligand>
        <name>Mg(2+)</name>
        <dbReference type="ChEBI" id="CHEBI:18420"/>
    </ligand>
</feature>
<evidence type="ECO:0000256" key="1">
    <source>
        <dbReference type="ARBA" id="ARBA00001946"/>
    </source>
</evidence>
<evidence type="ECO:0000256" key="3">
    <source>
        <dbReference type="ARBA" id="ARBA00007837"/>
    </source>
</evidence>
<comment type="similarity">
    <text evidence="3 10">Belongs to the PEP-utilizing enzyme family.</text>
</comment>
<dbReference type="InterPro" id="IPR008279">
    <property type="entry name" value="PEP-util_enz_mobile_dom"/>
</dbReference>
<feature type="binding site" evidence="12">
    <location>
        <position position="777"/>
    </location>
    <ligand>
        <name>substrate</name>
    </ligand>
</feature>
<dbReference type="InterPro" id="IPR015813">
    <property type="entry name" value="Pyrv/PenolPyrv_kinase-like_dom"/>
</dbReference>
<comment type="function">
    <text evidence="2">Catalyzes the reversible phosphorylation of pyruvate and phosphate.</text>
</comment>
<feature type="binding site" evidence="12">
    <location>
        <position position="779"/>
    </location>
    <ligand>
        <name>substrate</name>
    </ligand>
</feature>
<dbReference type="EC" id="2.7.9.1" evidence="4 10"/>
<dbReference type="Gene3D" id="3.20.20.60">
    <property type="entry name" value="Phosphoenolpyruvate-binding domains"/>
    <property type="match status" value="1"/>
</dbReference>
<dbReference type="GO" id="GO:0016301">
    <property type="term" value="F:kinase activity"/>
    <property type="evidence" value="ECO:0007669"/>
    <property type="project" value="UniProtKB-UniRule"/>
</dbReference>
<evidence type="ECO:0000256" key="6">
    <source>
        <dbReference type="ARBA" id="ARBA00022679"/>
    </source>
</evidence>
<evidence type="ECO:0000256" key="12">
    <source>
        <dbReference type="PIRSR" id="PIRSR000853-2"/>
    </source>
</evidence>
<evidence type="ECO:0000259" key="14">
    <source>
        <dbReference type="Pfam" id="PF00391"/>
    </source>
</evidence>
<dbReference type="Gene3D" id="3.30.470.20">
    <property type="entry name" value="ATP-grasp fold, B domain"/>
    <property type="match status" value="1"/>
</dbReference>
<dbReference type="Proteomes" id="UP000675940">
    <property type="component" value="Unassembled WGS sequence"/>
</dbReference>
<keyword evidence="16" id="KW-0670">Pyruvate</keyword>
<feature type="domain" description="PEP-utilising enzyme mobile" evidence="14">
    <location>
        <begin position="433"/>
        <end position="514"/>
    </location>
</feature>
<feature type="binding site" evidence="12">
    <location>
        <position position="755"/>
    </location>
    <ligand>
        <name>substrate</name>
    </ligand>
</feature>
<keyword evidence="7 13" id="KW-0479">Metal-binding</keyword>
<feature type="domain" description="PEP-utilising enzyme C-terminal" evidence="15">
    <location>
        <begin position="531"/>
        <end position="879"/>
    </location>
</feature>
<keyword evidence="9 13" id="KW-0460">Magnesium</keyword>
<accession>A0A940MLV5</accession>
<keyword evidence="8" id="KW-0418">Kinase</keyword>
<feature type="active site" description="Proton donor" evidence="11">
    <location>
        <position position="841"/>
    </location>
</feature>
<dbReference type="InterPro" id="IPR023151">
    <property type="entry name" value="PEP_util_CS"/>
</dbReference>
<dbReference type="InterPro" id="IPR040442">
    <property type="entry name" value="Pyrv_kinase-like_dom_sf"/>
</dbReference>
<reference evidence="16" key="1">
    <citation type="submission" date="2021-03" db="EMBL/GenBank/DDBJ databases">
        <title>Sagittula salina sp. nov. strain M10.9X isolated from the marine waste.</title>
        <authorList>
            <person name="Satari L."/>
            <person name="Molina-Menor E."/>
            <person name="Vidal-Verdu A."/>
            <person name="Pascual J."/>
            <person name="Pereto J."/>
            <person name="Porcar M."/>
        </authorList>
    </citation>
    <scope>NUCLEOTIDE SEQUENCE</scope>
    <source>
        <strain evidence="16">M10.9X</strain>
    </source>
</reference>
<feature type="active site" description="Tele-phosphohistidine intermediate" evidence="11">
    <location>
        <position position="465"/>
    </location>
</feature>
<dbReference type="SUPFAM" id="SSF56059">
    <property type="entry name" value="Glutathione synthetase ATP-binding domain-like"/>
    <property type="match status" value="1"/>
</dbReference>
<dbReference type="InterPro" id="IPR013815">
    <property type="entry name" value="ATP_grasp_subdomain_1"/>
</dbReference>
<evidence type="ECO:0000313" key="16">
    <source>
        <dbReference type="EMBL" id="MBP0481096.1"/>
    </source>
</evidence>
<feature type="binding site" evidence="13">
    <location>
        <position position="779"/>
    </location>
    <ligand>
        <name>Mg(2+)</name>
        <dbReference type="ChEBI" id="CHEBI:18420"/>
    </ligand>
</feature>
<dbReference type="AlphaFoldDB" id="A0A940MLV5"/>
<feature type="binding site" evidence="12">
    <location>
        <position position="628"/>
    </location>
    <ligand>
        <name>substrate</name>
    </ligand>
</feature>
<keyword evidence="17" id="KW-1185">Reference proteome</keyword>
<dbReference type="Gene3D" id="1.10.189.10">
    <property type="entry name" value="Pyruvate Phosphate Dikinase, domain 2"/>
    <property type="match status" value="1"/>
</dbReference>
<dbReference type="GO" id="GO:0050242">
    <property type="term" value="F:pyruvate, phosphate dikinase activity"/>
    <property type="evidence" value="ECO:0007669"/>
    <property type="project" value="UniProtKB-UniRule"/>
</dbReference>
<evidence type="ECO:0000256" key="4">
    <source>
        <dbReference type="ARBA" id="ARBA00011994"/>
    </source>
</evidence>
<evidence type="ECO:0000256" key="5">
    <source>
        <dbReference type="ARBA" id="ARBA00020138"/>
    </source>
</evidence>
<dbReference type="PANTHER" id="PTHR22931">
    <property type="entry name" value="PHOSPHOENOLPYRUVATE DIKINASE-RELATED"/>
    <property type="match status" value="1"/>
</dbReference>
<dbReference type="InterPro" id="IPR010121">
    <property type="entry name" value="Pyruvate_phosphate_dikinase"/>
</dbReference>
<dbReference type="InterPro" id="IPR036637">
    <property type="entry name" value="Phosphohistidine_dom_sf"/>
</dbReference>
<feature type="binding site" evidence="12">
    <location>
        <position position="776"/>
    </location>
    <ligand>
        <name>substrate</name>
    </ligand>
</feature>